<evidence type="ECO:0000313" key="1">
    <source>
        <dbReference type="EMBL" id="ACO31075.1"/>
    </source>
</evidence>
<dbReference type="Proteomes" id="UP000002210">
    <property type="component" value="Chromosome"/>
</dbReference>
<dbReference type="SUPFAM" id="SSF48452">
    <property type="entry name" value="TPR-like"/>
    <property type="match status" value="1"/>
</dbReference>
<dbReference type="AlphaFoldDB" id="A0A158RUN4"/>
<dbReference type="RefSeq" id="WP_001102735.1">
    <property type="nucleotide sequence ID" value="NC_012472.1"/>
</dbReference>
<proteinExistence type="predicted"/>
<dbReference type="InterPro" id="IPR019734">
    <property type="entry name" value="TPR_rpt"/>
</dbReference>
<protein>
    <submittedName>
        <fullName evidence="1">Tetratricopeptide domain protein</fullName>
    </submittedName>
</protein>
<reference evidence="1 2" key="1">
    <citation type="submission" date="2009-02" db="EMBL/GenBank/DDBJ databases">
        <title>Genome sequence of Bacillus cereus 03BB102.</title>
        <authorList>
            <person name="Dodson R.J."/>
            <person name="Jackson P."/>
            <person name="Munk A.C."/>
            <person name="Brettin T."/>
            <person name="Bruce D."/>
            <person name="Detter C."/>
            <person name="Tapia R."/>
            <person name="Han C."/>
            <person name="Sutton G."/>
            <person name="Sims D."/>
        </authorList>
    </citation>
    <scope>NUCLEOTIDE SEQUENCE [LARGE SCALE GENOMIC DNA]</scope>
    <source>
        <strain evidence="1 2">03BB102</strain>
    </source>
</reference>
<dbReference type="Pfam" id="PF18801">
    <property type="entry name" value="RapH_N"/>
    <property type="match status" value="1"/>
</dbReference>
<evidence type="ECO:0000313" key="2">
    <source>
        <dbReference type="Proteomes" id="UP000002210"/>
    </source>
</evidence>
<dbReference type="PATRIC" id="fig|572264.18.peg.3548"/>
<dbReference type="EMBL" id="CP001407">
    <property type="protein sequence ID" value="ACO31075.1"/>
    <property type="molecule type" value="Genomic_DNA"/>
</dbReference>
<dbReference type="Gene3D" id="1.25.40.10">
    <property type="entry name" value="Tetratricopeptide repeat domain"/>
    <property type="match status" value="1"/>
</dbReference>
<dbReference type="Pfam" id="PF13181">
    <property type="entry name" value="TPR_8"/>
    <property type="match status" value="1"/>
</dbReference>
<name>A0A158RUN4_BACC3</name>
<sequence length="364" mass="42727">MNVQLQGNEQITKLFNDWYRIILQHQTIEATKIKNDIEDKISNSDKDTNLLLYYSLLNFRYEVLTNGLNITKDAFNKIDSYPIPENNCLTYYYHFFKAIHNTILADYNEAKNHFEKAEKLLKYVPEELELAEFNYRIASFYYQIYKPLLAINYIQQAKIFFSTHTGYEVNLAACDNVFGLSCLDLRQFEQAEESFNSAIDILKKKGEESLLLRTRNNIGLLYANQNLSSLAIRHLSEVTESMPNHFKALYLQADEYLKLGEKESASQFIERGLSVCNKLEIKEYQYRFKILDELCKESNTIEIEKVVLAGVSYFETEELWECIEEYTERIANKFYAEENHFKASKYFYLSNQARKKSLAKGALK</sequence>
<dbReference type="SMART" id="SM00028">
    <property type="entry name" value="TPR"/>
    <property type="match status" value="5"/>
</dbReference>
<organism evidence="1 2">
    <name type="scientific">Bacillus cereus (strain 03BB102)</name>
    <dbReference type="NCBI Taxonomy" id="572264"/>
    <lineage>
        <taxon>Bacteria</taxon>
        <taxon>Bacillati</taxon>
        <taxon>Bacillota</taxon>
        <taxon>Bacilli</taxon>
        <taxon>Bacillales</taxon>
        <taxon>Bacillaceae</taxon>
        <taxon>Bacillus</taxon>
        <taxon>Bacillus cereus group</taxon>
    </lineage>
</organism>
<dbReference type="InterPro" id="IPR011990">
    <property type="entry name" value="TPR-like_helical_dom_sf"/>
</dbReference>
<gene>
    <name evidence="1" type="ordered locus">BCA_3588</name>
</gene>
<dbReference type="KEGG" id="bcx:BCA_3588"/>
<accession>A0A158RUN4</accession>